<sequence>MLIIQPADTNVEAKAQPRTNGKEQKVINNKLLIENLSKSIDEMTVWDRSLLLYSYDLIDTLNHNHALQNSALYKTISNSLGNDRINPTTRSFGEKEMNQIQSIETIKNILEGVLGKVASKNMQESESNKKKAQVALSAGTATTATVSAFTCWIPIVNIIVQL</sequence>
<proteinExistence type="predicted"/>
<dbReference type="STRING" id="171291.SAMN02745154_00442"/>
<dbReference type="RefSeq" id="WP_078747169.1">
    <property type="nucleotide sequence ID" value="NZ_CP137850.1"/>
</dbReference>
<evidence type="ECO:0000313" key="2">
    <source>
        <dbReference type="Proteomes" id="UP000190389"/>
    </source>
</evidence>
<reference evidence="2" key="1">
    <citation type="submission" date="2017-02" db="EMBL/GenBank/DDBJ databases">
        <authorList>
            <person name="Varghese N."/>
            <person name="Submissions S."/>
        </authorList>
    </citation>
    <scope>NUCLEOTIDE SEQUENCE [LARGE SCALE GENOMIC DNA]</scope>
    <source>
        <strain evidence="2">ATCC 27862</strain>
    </source>
</reference>
<evidence type="ECO:0000313" key="1">
    <source>
        <dbReference type="EMBL" id="SJZ53658.1"/>
    </source>
</evidence>
<dbReference type="AlphaFoldDB" id="A0A1T4LGE9"/>
<name>A0A1T4LGE9_9BACT</name>
<dbReference type="EMBL" id="FUXF01000013">
    <property type="protein sequence ID" value="SJZ53658.1"/>
    <property type="molecule type" value="Genomic_DNA"/>
</dbReference>
<keyword evidence="2" id="KW-1185">Reference proteome</keyword>
<gene>
    <name evidence="1" type="ORF">SAMN02745154_00442</name>
</gene>
<accession>A0A1T4LGE9</accession>
<protein>
    <submittedName>
        <fullName evidence="1">Uncharacterized protein</fullName>
    </submittedName>
</protein>
<dbReference type="Proteomes" id="UP000190389">
    <property type="component" value="Unassembled WGS sequence"/>
</dbReference>
<organism evidence="1 2">
    <name type="scientific">Mycoplasmopsis verecunda</name>
    <dbReference type="NCBI Taxonomy" id="171291"/>
    <lineage>
        <taxon>Bacteria</taxon>
        <taxon>Bacillati</taxon>
        <taxon>Mycoplasmatota</taxon>
        <taxon>Mycoplasmoidales</taxon>
        <taxon>Metamycoplasmataceae</taxon>
        <taxon>Mycoplasmopsis</taxon>
    </lineage>
</organism>